<dbReference type="AlphaFoldDB" id="D8QI92"/>
<dbReference type="KEGG" id="scm:SCHCO_02519603"/>
<sequence length="474" mass="51139">MAADAPSKGLRSLTFERLENHEDSVPKRSPVEHIPKCAFIAIDSSEQASGGGPSIIPTGPQYPHYRAARPSGSFRTVLIIIPGDAAGPIGDGSSWPPGGRRQSPKRAGASSGAKERHFEESEGKEGRDRAGESKQEKVEIAAEEVPVPTLHHSRLVMMGRVTLCVRLALARRRAQPVARDFSAQNLHTPPSPVTMSGLIFYDFGESFSFSRDFTDIPPPPNPATFHHVDVPIIERNYSSEDDSNVIRNPTFTADGQPSWLASMNVDQPLAYTPVEDPLGVPPNVLRDRHRTGRPRSNSARQPAHAMAYHPYSPPSSPELPADVPLPSERHSWPPRAGRATRGLVPYPPSDASSRDSSPERPSWRARGAAVTYPAPSAYTSPTPSAAPSTSTAPTPSTPPSTSTAPPALAAPATPTIPRRRRKRSSKKPASDLDVVIAGMSALGVGDSDADVDDLVRSMRTMRLKTRRARRRVAN</sequence>
<keyword evidence="3" id="KW-1185">Reference proteome</keyword>
<dbReference type="Proteomes" id="UP000007431">
    <property type="component" value="Unassembled WGS sequence"/>
</dbReference>
<feature type="non-terminal residue" evidence="2">
    <location>
        <position position="474"/>
    </location>
</feature>
<proteinExistence type="predicted"/>
<dbReference type="EMBL" id="GL377313">
    <property type="protein sequence ID" value="EFI92368.1"/>
    <property type="molecule type" value="Genomic_DNA"/>
</dbReference>
<dbReference type="RefSeq" id="XP_003027271.1">
    <property type="nucleotide sequence ID" value="XM_003027225.1"/>
</dbReference>
<organism evidence="3">
    <name type="scientific">Schizophyllum commune (strain H4-8 / FGSC 9210)</name>
    <name type="common">Split gill fungus</name>
    <dbReference type="NCBI Taxonomy" id="578458"/>
    <lineage>
        <taxon>Eukaryota</taxon>
        <taxon>Fungi</taxon>
        <taxon>Dikarya</taxon>
        <taxon>Basidiomycota</taxon>
        <taxon>Agaricomycotina</taxon>
        <taxon>Agaricomycetes</taxon>
        <taxon>Agaricomycetidae</taxon>
        <taxon>Agaricales</taxon>
        <taxon>Schizophyllaceae</taxon>
        <taxon>Schizophyllum</taxon>
    </lineage>
</organism>
<feature type="compositionally biased region" description="Basic residues" evidence="1">
    <location>
        <begin position="417"/>
        <end position="426"/>
    </location>
</feature>
<protein>
    <submittedName>
        <fullName evidence="2">Uncharacterized protein</fullName>
    </submittedName>
</protein>
<dbReference type="OrthoDB" id="10465433at2759"/>
<accession>D8QI92</accession>
<feature type="region of interest" description="Disordered" evidence="1">
    <location>
        <begin position="272"/>
        <end position="431"/>
    </location>
</feature>
<dbReference type="GeneID" id="9593837"/>
<dbReference type="OMA" id="DWATENC"/>
<evidence type="ECO:0000256" key="1">
    <source>
        <dbReference type="SAM" id="MobiDB-lite"/>
    </source>
</evidence>
<evidence type="ECO:0000313" key="2">
    <source>
        <dbReference type="EMBL" id="EFI92368.1"/>
    </source>
</evidence>
<feature type="compositionally biased region" description="Basic and acidic residues" evidence="1">
    <location>
        <begin position="352"/>
        <end position="362"/>
    </location>
</feature>
<name>D8QI92_SCHCM</name>
<dbReference type="HOGENOM" id="CLU_576401_0_0_1"/>
<dbReference type="InParanoid" id="D8QI92"/>
<feature type="compositionally biased region" description="Basic and acidic residues" evidence="1">
    <location>
        <begin position="113"/>
        <end position="138"/>
    </location>
</feature>
<feature type="region of interest" description="Disordered" evidence="1">
    <location>
        <begin position="88"/>
        <end position="138"/>
    </location>
</feature>
<reference evidence="2 3" key="1">
    <citation type="journal article" date="2010" name="Nat. Biotechnol.">
        <title>Genome sequence of the model mushroom Schizophyllum commune.</title>
        <authorList>
            <person name="Ohm R.A."/>
            <person name="de Jong J.F."/>
            <person name="Lugones L.G."/>
            <person name="Aerts A."/>
            <person name="Kothe E."/>
            <person name="Stajich J.E."/>
            <person name="de Vries R.P."/>
            <person name="Record E."/>
            <person name="Levasseur A."/>
            <person name="Baker S.E."/>
            <person name="Bartholomew K.A."/>
            <person name="Coutinho P.M."/>
            <person name="Erdmann S."/>
            <person name="Fowler T.J."/>
            <person name="Gathman A.C."/>
            <person name="Lombard V."/>
            <person name="Henrissat B."/>
            <person name="Knabe N."/>
            <person name="Kuees U."/>
            <person name="Lilly W.W."/>
            <person name="Lindquist E."/>
            <person name="Lucas S."/>
            <person name="Magnuson J.K."/>
            <person name="Piumi F."/>
            <person name="Raudaskoski M."/>
            <person name="Salamov A."/>
            <person name="Schmutz J."/>
            <person name="Schwarze F.W.M.R."/>
            <person name="vanKuyk P.A."/>
            <person name="Horton J.S."/>
            <person name="Grigoriev I.V."/>
            <person name="Woesten H.A.B."/>
        </authorList>
    </citation>
    <scope>NUCLEOTIDE SEQUENCE [LARGE SCALE GENOMIC DNA]</scope>
    <source>
        <strain evidence="3">H4-8 / FGSC 9210</strain>
    </source>
</reference>
<gene>
    <name evidence="2" type="ORF">SCHCODRAFT_113619</name>
</gene>
<evidence type="ECO:0000313" key="3">
    <source>
        <dbReference type="Proteomes" id="UP000007431"/>
    </source>
</evidence>
<feature type="compositionally biased region" description="Low complexity" evidence="1">
    <location>
        <begin position="371"/>
        <end position="416"/>
    </location>
</feature>
<dbReference type="VEuPathDB" id="FungiDB:SCHCODRAFT_02519603"/>